<organism evidence="1 2">
    <name type="scientific">Racocetra persica</name>
    <dbReference type="NCBI Taxonomy" id="160502"/>
    <lineage>
        <taxon>Eukaryota</taxon>
        <taxon>Fungi</taxon>
        <taxon>Fungi incertae sedis</taxon>
        <taxon>Mucoromycota</taxon>
        <taxon>Glomeromycotina</taxon>
        <taxon>Glomeromycetes</taxon>
        <taxon>Diversisporales</taxon>
        <taxon>Gigasporaceae</taxon>
        <taxon>Racocetra</taxon>
    </lineage>
</organism>
<dbReference type="Proteomes" id="UP000789920">
    <property type="component" value="Unassembled WGS sequence"/>
</dbReference>
<reference evidence="1" key="1">
    <citation type="submission" date="2021-06" db="EMBL/GenBank/DDBJ databases">
        <authorList>
            <person name="Kallberg Y."/>
            <person name="Tangrot J."/>
            <person name="Rosling A."/>
        </authorList>
    </citation>
    <scope>NUCLEOTIDE SEQUENCE</scope>
    <source>
        <strain evidence="1">MA461A</strain>
    </source>
</reference>
<feature type="non-terminal residue" evidence="1">
    <location>
        <position position="106"/>
    </location>
</feature>
<feature type="non-terminal residue" evidence="1">
    <location>
        <position position="1"/>
    </location>
</feature>
<comment type="caution">
    <text evidence="1">The sequence shown here is derived from an EMBL/GenBank/DDBJ whole genome shotgun (WGS) entry which is preliminary data.</text>
</comment>
<protein>
    <submittedName>
        <fullName evidence="1">6775_t:CDS:1</fullName>
    </submittedName>
</protein>
<dbReference type="EMBL" id="CAJVQC010038901">
    <property type="protein sequence ID" value="CAG8767294.1"/>
    <property type="molecule type" value="Genomic_DNA"/>
</dbReference>
<accession>A0ACA9QX36</accession>
<sequence length="106" mass="11370">ATESLGISQFRLSSWFLAVVIGQFLSIGAEAITKEFAGQVIQNIGDRATMLLVGMGLHMANSCAAIVSYIQTCSTASYSIFGKKDPTADDNSGRRPFMNIRTCVNS</sequence>
<name>A0ACA9QX36_9GLOM</name>
<gene>
    <name evidence="1" type="ORF">RPERSI_LOCUS15960</name>
</gene>
<proteinExistence type="predicted"/>
<evidence type="ECO:0000313" key="2">
    <source>
        <dbReference type="Proteomes" id="UP000789920"/>
    </source>
</evidence>
<evidence type="ECO:0000313" key="1">
    <source>
        <dbReference type="EMBL" id="CAG8767294.1"/>
    </source>
</evidence>
<keyword evidence="2" id="KW-1185">Reference proteome</keyword>